<comment type="subcellular location">
    <subcellularLocation>
        <location evidence="1">Endoplasmic reticulum membrane</location>
        <topology evidence="1">Peripheral membrane protein</topology>
    </subcellularLocation>
    <subcellularLocation>
        <location evidence="2">Preautophagosomal structure membrane</location>
        <topology evidence="2">Peripheral membrane protein</topology>
    </subcellularLocation>
</comment>
<keyword evidence="8" id="KW-0445">Lipid transport</keyword>
<organism evidence="13 14">
    <name type="scientific">Coemansia interrupta</name>
    <dbReference type="NCBI Taxonomy" id="1126814"/>
    <lineage>
        <taxon>Eukaryota</taxon>
        <taxon>Fungi</taxon>
        <taxon>Fungi incertae sedis</taxon>
        <taxon>Zoopagomycota</taxon>
        <taxon>Kickxellomycotina</taxon>
        <taxon>Kickxellomycetes</taxon>
        <taxon>Kickxellales</taxon>
        <taxon>Kickxellaceae</taxon>
        <taxon>Coemansia</taxon>
    </lineage>
</organism>
<dbReference type="Pfam" id="PF13329">
    <property type="entry name" value="ATG2_CAD"/>
    <property type="match status" value="3"/>
</dbReference>
<gene>
    <name evidence="13" type="primary">ATG2</name>
    <name evidence="13" type="ORF">GGI15_001481</name>
</gene>
<feature type="region of interest" description="Disordered" evidence="12">
    <location>
        <begin position="194"/>
        <end position="214"/>
    </location>
</feature>
<feature type="compositionally biased region" description="Basic and acidic residues" evidence="12">
    <location>
        <begin position="2445"/>
        <end position="2456"/>
    </location>
</feature>
<dbReference type="OrthoDB" id="18982at2759"/>
<sequence length="2468" mass="265698">MPSWAVSNSLQKRLVKFLLRRTVGQFLKTELDDENLDVQLSGGQLRLKNVQLSEEALNDAIVGLPVVVRSGVIGAVSISIPWTQLWTGHCELQIDDLEIKTQLSDGDDYSGSLNANSGEGSEEAERQRLNRAHLAESVVMTDGGASILASSVFIADDFLRAETLGYGPKDDAFINKDVERLVADAHEERVQYYRSQGKASGSNQRGQGSIPVNDASDDGKFEDCIDDLPLPTAPGSGSVHGLQVVSEMVDRIISAVNIRVRNINVECLVVARDESSGELTRNTIKLSVSSIDFIEDRGNSERSSGPSTESSSPRRQGSSGNVSGDNVNSAGSGSDRDHPVGIEYKVVEFRTLFKLLEIRGLCVSLVSRSGSSASEAPVLSTFGSPMAAHIRIHRRMPFSELAPVAPKNSGNSGSRRRSAGAGEALYMGPMPGEFREARPPSPQYLSDATQPFSRDGNGSMESGTRVRNHLGEDAKTSGWDVAIDMTDMACVLTRDQLASILAIARTAAPLLKLKSDRQEMKTRYQQKFGDRLPNSIAATTSGVDAATATAADDIAAIIPELARWISAKLKHIYVAVVPQPTELLDGWQDSSLAVLRLKLETVKHLALYLKNVGARWECTPVSGGTRSAPGGSSAHVDTELWAAMTREAANRGVPAAYTDDVQQPMASDRKSTAMVSAYIQNISVYDNDPELHPVVRPLVTIDRSMDITSQQQQQQHAGSRRAARNSEKYDVWMCALEYDPVLTVNVGPIVFALNKELADRLEVYQELLTNMVLAAPAVSSSGANVHGRDAYVDDVTGSIENLMRNLKISTEQKMPSNVAVCSPLIRTWILLPGTLGTGSSKDGLSSSQIRSRSGKDDLPVPGHFCIDAIDAVITNVVNGTATSSQTQNDVPDGHLRHPHIQELLESRKSVAGSGVRVECETLHVYLQSMEGGSAIDHIASIHGPSVTPLTAFSGIAVPRPHVEITTVAKNSGRRTPAYEAAEQFGRRPPAFDAFSAVDDNIRVRMAPESELSTSLKFERLAVALSSLVVSCHLPETEILLTKATYQRLNAVINDFLLWQSIQEEARAASHIQESAVDLLDDKAELGLSVLVDMPLMVARVNTSDQSYYSRAGMSLAGGSDDRSHRIRLTNSQGFLSNAIIEKGRMYVTLESNQVRLSSFVGETEIGAVLSHTFATPESQILTPQLSLYMLTSPTITEESEIVLKASWTTVDYESDSTCLRDLEAFFGSPGTSGLVQPPPKPARLSLNVQNSSLTWTPTSDPSISGAALSLDSLAVIIGINTPAPARDREELHYYVEGLSVFGKSKDSLAALAAVDVSSDAWVSTRRFWVDHGYTILVHMDMVDVASRMRDGEDGPLVDLKLYSEALVLDACADSVGSLPLLLQSLVADIASGSKKQDLEVTHADPAKKSKRVVSPQILGQVSGGVFDEVEENTFSMPTAAAATAASSAPRPISIDTAYRGRAHSLQSNAMSPHIVDDFQNSFTYDFENGHDDISALAMEEYFAPHTPPDVADEYEVVGGGNALSPTSTVHPMYSRRSNAQHQQYPHQQPHMSPGHRQAGGRQPLDIQRSKGKTTSRNTATTDGGIGRSSSYSFGDDEDDEFDLGDYVNMDSDGGMLSEGDEFEHRPEFGVSNTNSRLPRLESRFSDQHQSFANVEESVVLEPDYSASPHGAKRLSTGVVFPNSRILDDVTTAYGGVGNSFRGSSNAPVRITVPSESEDSAGDGGEISITPQGDSSGSKFELIEDYFKVPAVGDTTDDDSGSADDSSDHILCVTIDLARVEVNLHSGQDWYVSADKPVHSSPIDPGYLHSYMDTLDDAASETPYGRVSASMPESRGPIDFRNSPLGSPHRQPGRQPGRPARRSAKPKIELRATHVHAEYKQYSEASTTAYDLGLNIGMVEILDQLESSEWSKFLTRRRDAKTGLPLTLHTLATTRNRELLTRGTADSDRVTSGSMRRQRSSRWPDSNSGPMIYAQIEAVRPYTTLPTEELRVDFEVSPLRCYIHQDALDFLIGFFESAEQHSAMLAEIGRSQGQASGSIGAESREEANSSSDARGRRLGVYRQKQAKAADQLYFQIVHMAPINVIFDYKPRRIRAVSGSGGGSSSKAANASSGNGGASPSLVATNTGPATAAAATSGSSSRKPVELLNFFPLEDAEMTLNTVKVRGVAGVSKLVRELAGAWLPHLTQTQIPGVVSGMTPLRSLVNIGSGVADLVILPLEQYRKDGRLVQGIKRGAQSFARTTALEAIQLGAKVAVNAQTLLEQAGDILNVDVASAGESSSNPHSHESRAEGGGALSPYGGDQPHIVLDMADWPDYMSADGYTSAAGTSVAGDHGGSVRRGSFNKSKYARQPENLSEGMRQAYMSLRSNVGDAMQTILAIPVVVQESTGEDGDGDESGADGGSMRSPVHGSVRAVVRAVPVAVLKPMIGATEAVSKTLLGLRNTMEPSRRGQLEDKYKSRSLGAKKSYPS</sequence>
<keyword evidence="7" id="KW-0072">Autophagy</keyword>
<keyword evidence="6" id="KW-0256">Endoplasmic reticulum</keyword>
<feature type="compositionally biased region" description="Polar residues" evidence="12">
    <location>
        <begin position="194"/>
        <end position="207"/>
    </location>
</feature>
<dbReference type="EMBL" id="JANBUM010000059">
    <property type="protein sequence ID" value="KAJ2786486.1"/>
    <property type="molecule type" value="Genomic_DNA"/>
</dbReference>
<name>A0A9W8LNU5_9FUNG</name>
<dbReference type="GO" id="GO:0034727">
    <property type="term" value="P:piecemeal microautophagy of the nucleus"/>
    <property type="evidence" value="ECO:0007669"/>
    <property type="project" value="TreeGrafter"/>
</dbReference>
<dbReference type="GO" id="GO:0061709">
    <property type="term" value="P:reticulophagy"/>
    <property type="evidence" value="ECO:0007669"/>
    <property type="project" value="TreeGrafter"/>
</dbReference>
<feature type="region of interest" description="Disordered" evidence="12">
    <location>
        <begin position="1704"/>
        <end position="1737"/>
    </location>
</feature>
<dbReference type="PANTHER" id="PTHR13190">
    <property type="entry name" value="AUTOPHAGY-RELATED 2, ISOFORM A"/>
    <property type="match status" value="1"/>
</dbReference>
<comment type="catalytic activity">
    <reaction evidence="10">
        <text>a 1,2-diacyl-sn-glycero-3-phospho-L-serine(in) = a 1,2-diacyl-sn-glycero-3-phospho-L-serine(out)</text>
        <dbReference type="Rhea" id="RHEA:38663"/>
        <dbReference type="ChEBI" id="CHEBI:57262"/>
    </reaction>
</comment>
<evidence type="ECO:0000256" key="10">
    <source>
        <dbReference type="ARBA" id="ARBA00024479"/>
    </source>
</evidence>
<feature type="region of interest" description="Disordered" evidence="12">
    <location>
        <begin position="296"/>
        <end position="337"/>
    </location>
</feature>
<evidence type="ECO:0000256" key="4">
    <source>
        <dbReference type="ARBA" id="ARBA00018070"/>
    </source>
</evidence>
<evidence type="ECO:0000256" key="12">
    <source>
        <dbReference type="SAM" id="MobiDB-lite"/>
    </source>
</evidence>
<evidence type="ECO:0000256" key="3">
    <source>
        <dbReference type="ARBA" id="ARBA00009714"/>
    </source>
</evidence>
<dbReference type="InterPro" id="IPR026849">
    <property type="entry name" value="ATG2"/>
</dbReference>
<comment type="caution">
    <text evidence="13">The sequence shown here is derived from an EMBL/GenBank/DDBJ whole genome shotgun (WGS) entry which is preliminary data.</text>
</comment>
<dbReference type="GO" id="GO:0043495">
    <property type="term" value="F:protein-membrane adaptor activity"/>
    <property type="evidence" value="ECO:0007669"/>
    <property type="project" value="TreeGrafter"/>
</dbReference>
<reference evidence="13" key="1">
    <citation type="submission" date="2022-07" db="EMBL/GenBank/DDBJ databases">
        <title>Phylogenomic reconstructions and comparative analyses of Kickxellomycotina fungi.</title>
        <authorList>
            <person name="Reynolds N.K."/>
            <person name="Stajich J.E."/>
            <person name="Barry K."/>
            <person name="Grigoriev I.V."/>
            <person name="Crous P."/>
            <person name="Smith M.E."/>
        </authorList>
    </citation>
    <scope>NUCLEOTIDE SEQUENCE</scope>
    <source>
        <strain evidence="13">BCRC 34489</strain>
    </source>
</reference>
<feature type="region of interest" description="Disordered" evidence="12">
    <location>
        <begin position="108"/>
        <end position="127"/>
    </location>
</feature>
<feature type="region of interest" description="Disordered" evidence="12">
    <location>
        <begin position="2096"/>
        <end position="2136"/>
    </location>
</feature>
<feature type="compositionally biased region" description="Low complexity" evidence="12">
    <location>
        <begin position="1540"/>
        <end position="1550"/>
    </location>
</feature>
<accession>A0A9W8LNU5</accession>
<dbReference type="GO" id="GO:0061908">
    <property type="term" value="C:phagophore"/>
    <property type="evidence" value="ECO:0007669"/>
    <property type="project" value="TreeGrafter"/>
</dbReference>
<evidence type="ECO:0000256" key="9">
    <source>
        <dbReference type="ARBA" id="ARBA00023136"/>
    </source>
</evidence>
<dbReference type="GO" id="GO:0034045">
    <property type="term" value="C:phagophore assembly site membrane"/>
    <property type="evidence" value="ECO:0007669"/>
    <property type="project" value="UniProtKB-SubCell"/>
</dbReference>
<dbReference type="GO" id="GO:0000422">
    <property type="term" value="P:autophagy of mitochondrion"/>
    <property type="evidence" value="ECO:0007669"/>
    <property type="project" value="TreeGrafter"/>
</dbReference>
<comment type="catalytic activity">
    <reaction evidence="11">
        <text>a 1,2-diacyl-sn-glycero-3-phosphoethanolamine(in) = a 1,2-diacyl-sn-glycero-3-phosphoethanolamine(out)</text>
        <dbReference type="Rhea" id="RHEA:38895"/>
        <dbReference type="ChEBI" id="CHEBI:64612"/>
    </reaction>
</comment>
<feature type="compositionally biased region" description="Polar residues" evidence="12">
    <location>
        <begin position="1523"/>
        <end position="1539"/>
    </location>
</feature>
<feature type="region of interest" description="Disordered" evidence="12">
    <location>
        <begin position="1821"/>
        <end position="1866"/>
    </location>
</feature>
<feature type="compositionally biased region" description="Acidic residues" evidence="12">
    <location>
        <begin position="2386"/>
        <end position="2396"/>
    </location>
</feature>
<dbReference type="GO" id="GO:0032266">
    <property type="term" value="F:phosphatidylinositol-3-phosphate binding"/>
    <property type="evidence" value="ECO:0007669"/>
    <property type="project" value="TreeGrafter"/>
</dbReference>
<evidence type="ECO:0000256" key="2">
    <source>
        <dbReference type="ARBA" id="ARBA00004623"/>
    </source>
</evidence>
<dbReference type="Proteomes" id="UP001140172">
    <property type="component" value="Unassembled WGS sequence"/>
</dbReference>
<dbReference type="GO" id="GO:0005789">
    <property type="term" value="C:endoplasmic reticulum membrane"/>
    <property type="evidence" value="ECO:0007669"/>
    <property type="project" value="UniProtKB-SubCell"/>
</dbReference>
<evidence type="ECO:0000256" key="5">
    <source>
        <dbReference type="ARBA" id="ARBA00022448"/>
    </source>
</evidence>
<feature type="region of interest" description="Disordered" evidence="12">
    <location>
        <begin position="2443"/>
        <end position="2468"/>
    </location>
</feature>
<feature type="compositionally biased region" description="Low complexity" evidence="12">
    <location>
        <begin position="1846"/>
        <end position="1857"/>
    </location>
</feature>
<evidence type="ECO:0000313" key="14">
    <source>
        <dbReference type="Proteomes" id="UP001140172"/>
    </source>
</evidence>
<feature type="region of interest" description="Disordered" evidence="12">
    <location>
        <begin position="2034"/>
        <end position="2055"/>
    </location>
</feature>
<comment type="similarity">
    <text evidence="3">Belongs to the ATG2 family.</text>
</comment>
<evidence type="ECO:0000256" key="6">
    <source>
        <dbReference type="ARBA" id="ARBA00022824"/>
    </source>
</evidence>
<keyword evidence="9" id="KW-0472">Membrane</keyword>
<feature type="region of interest" description="Disordered" evidence="12">
    <location>
        <begin position="1941"/>
        <end position="1966"/>
    </location>
</feature>
<keyword evidence="14" id="KW-1185">Reference proteome</keyword>
<dbReference type="PANTHER" id="PTHR13190:SF1">
    <property type="entry name" value="AUTOPHAGY-RELATED 2, ISOFORM A"/>
    <property type="match status" value="1"/>
</dbReference>
<evidence type="ECO:0000256" key="1">
    <source>
        <dbReference type="ARBA" id="ARBA00004406"/>
    </source>
</evidence>
<feature type="compositionally biased region" description="Polar residues" evidence="12">
    <location>
        <begin position="1572"/>
        <end position="1581"/>
    </location>
</feature>
<proteinExistence type="inferred from homology"/>
<feature type="region of interest" description="Disordered" evidence="12">
    <location>
        <begin position="2273"/>
        <end position="2299"/>
    </location>
</feature>
<feature type="compositionally biased region" description="Polar residues" evidence="12">
    <location>
        <begin position="1728"/>
        <end position="1737"/>
    </location>
</feature>
<evidence type="ECO:0000313" key="13">
    <source>
        <dbReference type="EMBL" id="KAJ2786486.1"/>
    </source>
</evidence>
<feature type="region of interest" description="Disordered" evidence="12">
    <location>
        <begin position="2383"/>
        <end position="2406"/>
    </location>
</feature>
<dbReference type="GO" id="GO:0000045">
    <property type="term" value="P:autophagosome assembly"/>
    <property type="evidence" value="ECO:0007669"/>
    <property type="project" value="TreeGrafter"/>
</dbReference>
<protein>
    <recommendedName>
        <fullName evidence="4">Autophagy-related protein 2</fullName>
    </recommendedName>
</protein>
<evidence type="ECO:0000256" key="8">
    <source>
        <dbReference type="ARBA" id="ARBA00023055"/>
    </source>
</evidence>
<feature type="region of interest" description="Disordered" evidence="12">
    <location>
        <begin position="1521"/>
        <end position="1598"/>
    </location>
</feature>
<dbReference type="GO" id="GO:0061723">
    <property type="term" value="P:glycophagy"/>
    <property type="evidence" value="ECO:0007669"/>
    <property type="project" value="TreeGrafter"/>
</dbReference>
<evidence type="ECO:0000256" key="11">
    <source>
        <dbReference type="ARBA" id="ARBA00024615"/>
    </source>
</evidence>
<feature type="compositionally biased region" description="Polar residues" evidence="12">
    <location>
        <begin position="1949"/>
        <end position="1966"/>
    </location>
</feature>
<evidence type="ECO:0000256" key="7">
    <source>
        <dbReference type="ARBA" id="ARBA00023006"/>
    </source>
</evidence>
<dbReference type="GO" id="GO:0006869">
    <property type="term" value="P:lipid transport"/>
    <property type="evidence" value="ECO:0007669"/>
    <property type="project" value="UniProtKB-KW"/>
</dbReference>
<feature type="compositionally biased region" description="Low complexity" evidence="12">
    <location>
        <begin position="2122"/>
        <end position="2136"/>
    </location>
</feature>
<feature type="compositionally biased region" description="Low complexity" evidence="12">
    <location>
        <begin position="301"/>
        <end position="333"/>
    </location>
</feature>
<keyword evidence="5" id="KW-0813">Transport</keyword>